<dbReference type="Pfam" id="PF03918">
    <property type="entry name" value="CcmH"/>
    <property type="match status" value="1"/>
</dbReference>
<feature type="transmembrane region" description="Helical" evidence="7">
    <location>
        <begin position="104"/>
        <end position="125"/>
    </location>
</feature>
<evidence type="ECO:0000256" key="1">
    <source>
        <dbReference type="ARBA" id="ARBA00010342"/>
    </source>
</evidence>
<dbReference type="InterPro" id="IPR051263">
    <property type="entry name" value="C-type_cytochrome_biogenesis"/>
</dbReference>
<evidence type="ECO:0000256" key="4">
    <source>
        <dbReference type="ARBA" id="ARBA00022729"/>
    </source>
</evidence>
<reference evidence="9 10" key="1">
    <citation type="submission" date="2019-03" db="EMBL/GenBank/DDBJ databases">
        <title>Genomic Encyclopedia of Type Strains, Phase IV (KMG-IV): sequencing the most valuable type-strain genomes for metagenomic binning, comparative biology and taxonomic classification.</title>
        <authorList>
            <person name="Goeker M."/>
        </authorList>
    </citation>
    <scope>NUCLEOTIDE SEQUENCE [LARGE SCALE GENOMIC DNA]</scope>
    <source>
        <strain evidence="9 10">DSM 103923</strain>
    </source>
</reference>
<keyword evidence="3 7" id="KW-0479">Metal-binding</keyword>
<dbReference type="Gene3D" id="1.10.8.640">
    <property type="entry name" value="Cytochrome C biogenesis protein"/>
    <property type="match status" value="1"/>
</dbReference>
<protein>
    <recommendedName>
        <fullName evidence="7">Cytochrome c-type biogenesis protein</fullName>
    </recommendedName>
</protein>
<name>A0A4R3JZL5_9PROT</name>
<dbReference type="PANTHER" id="PTHR47870:SF1">
    <property type="entry name" value="CYTOCHROME C-TYPE BIOGENESIS PROTEIN CCMH"/>
    <property type="match status" value="1"/>
</dbReference>
<evidence type="ECO:0000256" key="7">
    <source>
        <dbReference type="RuleBase" id="RU364112"/>
    </source>
</evidence>
<keyword evidence="7" id="KW-1133">Transmembrane helix</keyword>
<evidence type="ECO:0000256" key="5">
    <source>
        <dbReference type="ARBA" id="ARBA00022748"/>
    </source>
</evidence>
<comment type="function">
    <text evidence="7">Possible subunit of a heme lyase.</text>
</comment>
<dbReference type="Proteomes" id="UP000295135">
    <property type="component" value="Unassembled WGS sequence"/>
</dbReference>
<comment type="similarity">
    <text evidence="1 7">Belongs to the CcmH/CycL/Ccl2/NrfF family.</text>
</comment>
<gene>
    <name evidence="9" type="ORF">EDC61_10280</name>
</gene>
<evidence type="ECO:0000313" key="9">
    <source>
        <dbReference type="EMBL" id="TCS73310.1"/>
    </source>
</evidence>
<feature type="signal peptide" evidence="7">
    <location>
        <begin position="1"/>
        <end position="20"/>
    </location>
</feature>
<keyword evidence="7" id="KW-0472">Membrane</keyword>
<dbReference type="AlphaFoldDB" id="A0A4R3JZL5"/>
<keyword evidence="5" id="KW-0201">Cytochrome c-type biogenesis</keyword>
<organism evidence="9 10">
    <name type="scientific">Sulfuritortus calidifontis</name>
    <dbReference type="NCBI Taxonomy" id="1914471"/>
    <lineage>
        <taxon>Bacteria</taxon>
        <taxon>Pseudomonadati</taxon>
        <taxon>Pseudomonadota</taxon>
        <taxon>Betaproteobacteria</taxon>
        <taxon>Nitrosomonadales</taxon>
        <taxon>Thiobacillaceae</taxon>
        <taxon>Sulfuritortus</taxon>
    </lineage>
</organism>
<dbReference type="OrthoDB" id="9804975at2"/>
<keyword evidence="2 7" id="KW-0349">Heme</keyword>
<keyword evidence="7" id="KW-0812">Transmembrane</keyword>
<comment type="caution">
    <text evidence="9">The sequence shown here is derived from an EMBL/GenBank/DDBJ whole genome shotgun (WGS) entry which is preliminary data.</text>
</comment>
<feature type="chain" id="PRO_5020952705" description="Cytochrome c-type biogenesis protein" evidence="7">
    <location>
        <begin position="21"/>
        <end position="155"/>
    </location>
</feature>
<evidence type="ECO:0000313" key="10">
    <source>
        <dbReference type="Proteomes" id="UP000295135"/>
    </source>
</evidence>
<dbReference type="GO" id="GO:0005886">
    <property type="term" value="C:plasma membrane"/>
    <property type="evidence" value="ECO:0007669"/>
    <property type="project" value="TreeGrafter"/>
</dbReference>
<dbReference type="FunFam" id="1.10.8.640:FF:000001">
    <property type="entry name" value="Cytochrome c-type biogenesis protein"/>
    <property type="match status" value="1"/>
</dbReference>
<evidence type="ECO:0000259" key="8">
    <source>
        <dbReference type="Pfam" id="PF03918"/>
    </source>
</evidence>
<dbReference type="CDD" id="cd16378">
    <property type="entry name" value="CcmH_N"/>
    <property type="match status" value="1"/>
</dbReference>
<evidence type="ECO:0000256" key="3">
    <source>
        <dbReference type="ARBA" id="ARBA00022723"/>
    </source>
</evidence>
<accession>A0A4R3JZL5</accession>
<feature type="domain" description="CcmH/CycL/Ccl2/NrfF N-terminal" evidence="8">
    <location>
        <begin position="9"/>
        <end position="148"/>
    </location>
</feature>
<keyword evidence="10" id="KW-1185">Reference proteome</keyword>
<dbReference type="GO" id="GO:0046872">
    <property type="term" value="F:metal ion binding"/>
    <property type="evidence" value="ECO:0007669"/>
    <property type="project" value="UniProtKB-KW"/>
</dbReference>
<dbReference type="EMBL" id="SLZY01000002">
    <property type="protein sequence ID" value="TCS73310.1"/>
    <property type="molecule type" value="Genomic_DNA"/>
</dbReference>
<evidence type="ECO:0000256" key="6">
    <source>
        <dbReference type="ARBA" id="ARBA00023004"/>
    </source>
</evidence>
<dbReference type="InterPro" id="IPR038297">
    <property type="entry name" value="CcmH/CycL/NrfF/Ccl2_sf"/>
</dbReference>
<proteinExistence type="inferred from homology"/>
<keyword evidence="4 7" id="KW-0732">Signal</keyword>
<sequence>MKHRYLIALLCGFLALPGHAGEAQPNAENPEIEQRMNKLAEDLRCLVCQNESLAGSRADLAADLRREIREQMQAGKNDQQVIDYLTSRYGDFVLYKPPFRAATLLLWLGPALFIAIGGIVWFVTLRRRRNLQAPQIDEAARRQAARLLAENEDKQ</sequence>
<keyword evidence="6 7" id="KW-0408">Iron</keyword>
<dbReference type="PANTHER" id="PTHR47870">
    <property type="entry name" value="CYTOCHROME C-TYPE BIOGENESIS PROTEIN CCMH"/>
    <property type="match status" value="1"/>
</dbReference>
<dbReference type="RefSeq" id="WP_126458470.1">
    <property type="nucleotide sequence ID" value="NZ_AP018721.1"/>
</dbReference>
<dbReference type="GO" id="GO:0017004">
    <property type="term" value="P:cytochrome complex assembly"/>
    <property type="evidence" value="ECO:0007669"/>
    <property type="project" value="UniProtKB-KW"/>
</dbReference>
<evidence type="ECO:0000256" key="2">
    <source>
        <dbReference type="ARBA" id="ARBA00022617"/>
    </source>
</evidence>
<dbReference type="InterPro" id="IPR005616">
    <property type="entry name" value="CcmH/CycL/Ccl2/NrfF_N"/>
</dbReference>